<dbReference type="EMBL" id="CP030944">
    <property type="protein sequence ID" value="QKE25523.1"/>
    <property type="molecule type" value="Genomic_DNA"/>
</dbReference>
<evidence type="ECO:0000313" key="2">
    <source>
        <dbReference type="Proteomes" id="UP000502065"/>
    </source>
</evidence>
<keyword evidence="2" id="KW-1185">Reference proteome</keyword>
<sequence>MKNIKVELESIIFNVMLPESQAFLDELNEEIENGNEEKEIIEAKKDVVSFIEELNQILELIKEKKLSNKDAKDMYKKIRNMLDEHEHQ</sequence>
<proteinExistence type="predicted"/>
<name>A0AAE7E013_9BACT</name>
<dbReference type="RefSeq" id="WP_129095979.1">
    <property type="nucleotide sequence ID" value="NZ_CBCSAE010000001.1"/>
</dbReference>
<dbReference type="AlphaFoldDB" id="A0AAE7E013"/>
<protein>
    <recommendedName>
        <fullName evidence="3">DNA repair protein Rad50</fullName>
    </recommendedName>
</protein>
<reference evidence="1 2" key="1">
    <citation type="submission" date="2018-07" db="EMBL/GenBank/DDBJ databases">
        <title>Identification of phenol metabolism pathways in Arcobacter.</title>
        <authorList>
            <person name="Miller W.G."/>
            <person name="Yee E."/>
            <person name="Bono J.L."/>
        </authorList>
    </citation>
    <scope>NUCLEOTIDE SEQUENCE [LARGE SCALE GENOMIC DNA]</scope>
    <source>
        <strain evidence="1 2">W63</strain>
    </source>
</reference>
<gene>
    <name evidence="1" type="ORF">AAQM_0760</name>
</gene>
<evidence type="ECO:0008006" key="3">
    <source>
        <dbReference type="Google" id="ProtNLM"/>
    </source>
</evidence>
<dbReference type="KEGG" id="aaqi:AAQM_0760"/>
<accession>A0AAE7E013</accession>
<evidence type="ECO:0000313" key="1">
    <source>
        <dbReference type="EMBL" id="QKE25523.1"/>
    </source>
</evidence>
<organism evidence="1 2">
    <name type="scientific">Arcobacter aquimarinus</name>
    <dbReference type="NCBI Taxonomy" id="1315211"/>
    <lineage>
        <taxon>Bacteria</taxon>
        <taxon>Pseudomonadati</taxon>
        <taxon>Campylobacterota</taxon>
        <taxon>Epsilonproteobacteria</taxon>
        <taxon>Campylobacterales</taxon>
        <taxon>Arcobacteraceae</taxon>
        <taxon>Arcobacter</taxon>
    </lineage>
</organism>
<dbReference type="Proteomes" id="UP000502065">
    <property type="component" value="Chromosome"/>
</dbReference>